<keyword evidence="5 11" id="KW-0067">ATP-binding</keyword>
<dbReference type="Proteomes" id="UP001634393">
    <property type="component" value="Unassembled WGS sequence"/>
</dbReference>
<protein>
    <recommendedName>
        <fullName evidence="14">Kinesin motor domain-containing protein</fullName>
    </recommendedName>
</protein>
<evidence type="ECO:0000313" key="16">
    <source>
        <dbReference type="Proteomes" id="UP001634393"/>
    </source>
</evidence>
<evidence type="ECO:0000256" key="6">
    <source>
        <dbReference type="ARBA" id="ARBA00023054"/>
    </source>
</evidence>
<keyword evidence="6 12" id="KW-0175">Coiled coil</keyword>
<feature type="binding site" evidence="11">
    <location>
        <begin position="107"/>
        <end position="114"/>
    </location>
    <ligand>
        <name>ATP</name>
        <dbReference type="ChEBI" id="CHEBI:30616"/>
    </ligand>
</feature>
<dbReference type="Pfam" id="PF00225">
    <property type="entry name" value="Kinesin"/>
    <property type="match status" value="1"/>
</dbReference>
<dbReference type="InterPro" id="IPR027417">
    <property type="entry name" value="P-loop_NTPase"/>
</dbReference>
<dbReference type="GO" id="GO:0009524">
    <property type="term" value="C:phragmoplast"/>
    <property type="evidence" value="ECO:0007669"/>
    <property type="project" value="UniProtKB-SubCell"/>
</dbReference>
<dbReference type="InterPro" id="IPR027640">
    <property type="entry name" value="Kinesin-like_fam"/>
</dbReference>
<keyword evidence="3" id="KW-0493">Microtubule</keyword>
<keyword evidence="4 11" id="KW-0547">Nucleotide-binding</keyword>
<dbReference type="GO" id="GO:0000919">
    <property type="term" value="P:cell plate assembly"/>
    <property type="evidence" value="ECO:0007669"/>
    <property type="project" value="UniProtKB-ARBA"/>
</dbReference>
<evidence type="ECO:0000256" key="11">
    <source>
        <dbReference type="PROSITE-ProRule" id="PRU00283"/>
    </source>
</evidence>
<dbReference type="FunFam" id="3.40.850.10:FF:000016">
    <property type="entry name" value="Kinesin-like protein"/>
    <property type="match status" value="1"/>
</dbReference>
<comment type="caution">
    <text evidence="15">The sequence shown here is derived from an EMBL/GenBank/DDBJ whole genome shotgun (WGS) entry which is preliminary data.</text>
</comment>
<reference evidence="15 16" key="1">
    <citation type="submission" date="2024-12" db="EMBL/GenBank/DDBJ databases">
        <title>The unique morphological basis and parallel evolutionary history of personate flowers in Penstemon.</title>
        <authorList>
            <person name="Depatie T.H."/>
            <person name="Wessinger C.A."/>
        </authorList>
    </citation>
    <scope>NUCLEOTIDE SEQUENCE [LARGE SCALE GENOMIC DNA]</scope>
    <source>
        <strain evidence="15">WTNN_2</strain>
        <tissue evidence="15">Leaf</tissue>
    </source>
</reference>
<dbReference type="SMART" id="SM00129">
    <property type="entry name" value="KISc"/>
    <property type="match status" value="1"/>
</dbReference>
<evidence type="ECO:0000256" key="10">
    <source>
        <dbReference type="ARBA" id="ARBA00060413"/>
    </source>
</evidence>
<dbReference type="GO" id="GO:0005874">
    <property type="term" value="C:microtubule"/>
    <property type="evidence" value="ECO:0007669"/>
    <property type="project" value="UniProtKB-KW"/>
</dbReference>
<evidence type="ECO:0000259" key="14">
    <source>
        <dbReference type="PROSITE" id="PS50067"/>
    </source>
</evidence>
<evidence type="ECO:0000256" key="7">
    <source>
        <dbReference type="ARBA" id="ARBA00023175"/>
    </source>
</evidence>
<dbReference type="InterPro" id="IPR021881">
    <property type="entry name" value="NACK_C"/>
</dbReference>
<dbReference type="Gene3D" id="3.40.850.10">
    <property type="entry name" value="Kinesin motor domain"/>
    <property type="match status" value="1"/>
</dbReference>
<keyword evidence="7 11" id="KW-0505">Motor protein</keyword>
<evidence type="ECO:0000256" key="3">
    <source>
        <dbReference type="ARBA" id="ARBA00022701"/>
    </source>
</evidence>
<evidence type="ECO:0000256" key="9">
    <source>
        <dbReference type="ARBA" id="ARBA00023242"/>
    </source>
</evidence>
<dbReference type="CDD" id="cd01374">
    <property type="entry name" value="KISc_CENP_E"/>
    <property type="match status" value="1"/>
</dbReference>
<dbReference type="SUPFAM" id="SSF52540">
    <property type="entry name" value="P-loop containing nucleoside triphosphate hydrolases"/>
    <property type="match status" value="1"/>
</dbReference>
<dbReference type="GO" id="GO:0003774">
    <property type="term" value="F:cytoskeletal motor activity"/>
    <property type="evidence" value="ECO:0007669"/>
    <property type="project" value="UniProtKB-UniRule"/>
</dbReference>
<comment type="subcellular location">
    <subcellularLocation>
        <location evidence="10">Cytoplasm</location>
        <location evidence="10">Cytoskeleton</location>
        <location evidence="10">Phragmoplast</location>
    </subcellularLocation>
    <subcellularLocation>
        <location evidence="1">Nucleus</location>
    </subcellularLocation>
</comment>
<evidence type="ECO:0000256" key="4">
    <source>
        <dbReference type="ARBA" id="ARBA00022741"/>
    </source>
</evidence>
<keyword evidence="8" id="KW-0206">Cytoskeleton</keyword>
<gene>
    <name evidence="15" type="ORF">ACJIZ3_004716</name>
</gene>
<evidence type="ECO:0000256" key="13">
    <source>
        <dbReference type="SAM" id="MobiDB-lite"/>
    </source>
</evidence>
<evidence type="ECO:0000256" key="2">
    <source>
        <dbReference type="ARBA" id="ARBA00007310"/>
    </source>
</evidence>
<dbReference type="GO" id="GO:0005634">
    <property type="term" value="C:nucleus"/>
    <property type="evidence" value="ECO:0007669"/>
    <property type="project" value="UniProtKB-SubCell"/>
</dbReference>
<feature type="domain" description="Kinesin motor" evidence="14">
    <location>
        <begin position="18"/>
        <end position="342"/>
    </location>
</feature>
<dbReference type="EMBL" id="JBJXBP010000007">
    <property type="protein sequence ID" value="KAL3818811.1"/>
    <property type="molecule type" value="Genomic_DNA"/>
</dbReference>
<dbReference type="Pfam" id="PF11995">
    <property type="entry name" value="DUF3490"/>
    <property type="match status" value="1"/>
</dbReference>
<dbReference type="AlphaFoldDB" id="A0ABD3S2W5"/>
<dbReference type="InterPro" id="IPR001752">
    <property type="entry name" value="Kinesin_motor_dom"/>
</dbReference>
<dbReference type="InterPro" id="IPR036961">
    <property type="entry name" value="Kinesin_motor_dom_sf"/>
</dbReference>
<evidence type="ECO:0000313" key="15">
    <source>
        <dbReference type="EMBL" id="KAL3818811.1"/>
    </source>
</evidence>
<evidence type="ECO:0000256" key="12">
    <source>
        <dbReference type="SAM" id="Coils"/>
    </source>
</evidence>
<keyword evidence="9" id="KW-0539">Nucleus</keyword>
<feature type="region of interest" description="Disordered" evidence="13">
    <location>
        <begin position="455"/>
        <end position="476"/>
    </location>
</feature>
<dbReference type="PRINTS" id="PR00380">
    <property type="entry name" value="KINESINHEAVY"/>
</dbReference>
<dbReference type="PROSITE" id="PS50067">
    <property type="entry name" value="KINESIN_MOTOR_2"/>
    <property type="match status" value="1"/>
</dbReference>
<organism evidence="15 16">
    <name type="scientific">Penstemon smallii</name>
    <dbReference type="NCBI Taxonomy" id="265156"/>
    <lineage>
        <taxon>Eukaryota</taxon>
        <taxon>Viridiplantae</taxon>
        <taxon>Streptophyta</taxon>
        <taxon>Embryophyta</taxon>
        <taxon>Tracheophyta</taxon>
        <taxon>Spermatophyta</taxon>
        <taxon>Magnoliopsida</taxon>
        <taxon>eudicotyledons</taxon>
        <taxon>Gunneridae</taxon>
        <taxon>Pentapetalae</taxon>
        <taxon>asterids</taxon>
        <taxon>lamiids</taxon>
        <taxon>Lamiales</taxon>
        <taxon>Plantaginaceae</taxon>
        <taxon>Cheloneae</taxon>
        <taxon>Penstemon</taxon>
    </lineage>
</organism>
<evidence type="ECO:0000256" key="5">
    <source>
        <dbReference type="ARBA" id="ARBA00022840"/>
    </source>
</evidence>
<keyword evidence="16" id="KW-1185">Reference proteome</keyword>
<sequence length="970" mass="110209">MGTTMESGEEQIKSSEERIYVSVRLRPLNSKEILRNDVSDWECINDKTVVYKNATLSVSERSMYPSAYTFDRVFRSGCSTREVYEKGAKDVAISVVSGMNASVFAYGQTSSGKTYTMTGITEYAIADIYEYIQKHPEREFVLKFSAMEIYNESVRDLLSVDSTPLRLLDDPERGTIVEKLTEETLRDWDHVIQLLSVCEAQRQNGETSLNEMSSRSHQIIRLTIESSSREFLGRDRSILAAAVNFVDLAGSERASQSLSAGTRLKEGCHINRSLLTLGTVIRKLSKGRNGHIPYRDSKLTRILQTSLGGNARTAIICTMSPARTHVEQSRNTLLFASCAKEVTTNAQVNVLMSDKALVKHLQRELARLESEIISPQSTFSQPNYTALLREKDLQIEKLEEEIKDLILQRDIAQSQVKDMLQMLGDDASTMIRVGSEDYPHLRVQKSPDIQIQEHDTSHHSLDIDIPTSSNGHSRTSSEDHYARVQYLDENFVHGNSSPRILINSSNFSESDSFNNWEDIEKQSNGTSEDLCKEVRCIETEELSSKGANESNYLSSEERNRYPEIKVSVNENEQAMELPSSPSEKDQEFVSPPLKNDYEMKEDIEKEEQELISTSSKEDRESILPLCKKENEFSSMNFLDISSLEKLSGSRSLKLAKSRSCNSTSQWFKTMDYSENNSSIGSERELVGFERKISPFSFGSNEQILSRKDSHSSPENALDIEIDTPNVKSTSVDVISSTNEVKEKAELPTDQDIVKNLAKDIEPKAKETPKKNVKDVGLDPIEDEYRGLSSWPVEFKRLQREILELWNACNVSLVHRTYFFLLFQGDPSDAIYLEVELRRMKYLKDKFSRGEKTIVNGRQLSLASSAKALRHERQMLSKQMMKKLSEQERESLFLKWGIGLNTKLRRLQLAHQVWINNEDINHITDSAFLVAKLVGFIEPGQAPNKEMFGLNFTPRSSTRTYSFKRSLISLL</sequence>
<comment type="similarity">
    <text evidence="2">Belongs to the TRAFAC class myosin-kinesin ATPase superfamily. Kinesin family. KIN-7 subfamily.</text>
</comment>
<evidence type="ECO:0000256" key="1">
    <source>
        <dbReference type="ARBA" id="ARBA00004123"/>
    </source>
</evidence>
<evidence type="ECO:0000256" key="8">
    <source>
        <dbReference type="ARBA" id="ARBA00023212"/>
    </source>
</evidence>
<accession>A0ABD3S2W5</accession>
<dbReference type="PANTHER" id="PTHR47968">
    <property type="entry name" value="CENTROMERE PROTEIN E"/>
    <property type="match status" value="1"/>
</dbReference>
<name>A0ABD3S2W5_9LAMI</name>
<dbReference type="GO" id="GO:0005524">
    <property type="term" value="F:ATP binding"/>
    <property type="evidence" value="ECO:0007669"/>
    <property type="project" value="UniProtKB-UniRule"/>
</dbReference>
<dbReference type="PANTHER" id="PTHR47968:SF55">
    <property type="entry name" value="KINESIN-LIKE PROTEIN KIN-7H"/>
    <property type="match status" value="1"/>
</dbReference>
<keyword evidence="8" id="KW-0963">Cytoplasm</keyword>
<feature type="coiled-coil region" evidence="12">
    <location>
        <begin position="351"/>
        <end position="415"/>
    </location>
</feature>
<proteinExistence type="inferred from homology"/>